<dbReference type="AlphaFoldDB" id="W9AJH5"/>
<dbReference type="eggNOG" id="COG0619">
    <property type="taxonomic scope" value="Bacteria"/>
</dbReference>
<reference evidence="5" key="1">
    <citation type="submission" date="2014-03" db="EMBL/GenBank/DDBJ databases">
        <title>Draft genome sequencing of Oceanobacillus picturae strain S1 isolated from human gut.</title>
        <authorList>
            <person name="Croce O."/>
            <person name="Lagier J.C."/>
            <person name="Raoult D."/>
        </authorList>
    </citation>
    <scope>NUCLEOTIDE SEQUENCE [LARGE SCALE GENOMIC DNA]</scope>
    <source>
        <strain evidence="5">S1</strain>
    </source>
</reference>
<comment type="subcellular location">
    <subcellularLocation>
        <location evidence="1">Membrane</location>
        <topology evidence="1">Multi-pass membrane protein</topology>
    </subcellularLocation>
</comment>
<dbReference type="CDD" id="cd16914">
    <property type="entry name" value="EcfT"/>
    <property type="match status" value="1"/>
</dbReference>
<protein>
    <submittedName>
        <fullName evidence="5">ABC-type cobalt transport system, permease component CbiQ</fullName>
    </submittedName>
</protein>
<comment type="caution">
    <text evidence="5">The sequence shown here is derived from an EMBL/GenBank/DDBJ whole genome shotgun (WGS) entry which is preliminary data.</text>
</comment>
<evidence type="ECO:0000313" key="6">
    <source>
        <dbReference type="Proteomes" id="UP000028863"/>
    </source>
</evidence>
<dbReference type="InterPro" id="IPR003339">
    <property type="entry name" value="ABC/ECF_trnsptr_transmembrane"/>
</dbReference>
<evidence type="ECO:0000256" key="2">
    <source>
        <dbReference type="ARBA" id="ARBA00022692"/>
    </source>
</evidence>
<reference evidence="5" key="2">
    <citation type="submission" date="2014-03" db="EMBL/GenBank/DDBJ databases">
        <authorList>
            <person name="Urmite Genomes"/>
        </authorList>
    </citation>
    <scope>NUCLEOTIDE SEQUENCE</scope>
    <source>
        <strain evidence="5">S1</strain>
    </source>
</reference>
<name>W9AJH5_9BACI</name>
<keyword evidence="6" id="KW-1185">Reference proteome</keyword>
<proteinExistence type="predicted"/>
<dbReference type="STRING" id="171693.BN988_01303"/>
<dbReference type="GO" id="GO:0005886">
    <property type="term" value="C:plasma membrane"/>
    <property type="evidence" value="ECO:0007669"/>
    <property type="project" value="UniProtKB-ARBA"/>
</dbReference>
<gene>
    <name evidence="5" type="ORF">BN988_01303</name>
</gene>
<organism evidence="5 6">
    <name type="scientific">Oceanobacillus picturae</name>
    <dbReference type="NCBI Taxonomy" id="171693"/>
    <lineage>
        <taxon>Bacteria</taxon>
        <taxon>Bacillati</taxon>
        <taxon>Bacillota</taxon>
        <taxon>Bacilli</taxon>
        <taxon>Bacillales</taxon>
        <taxon>Bacillaceae</taxon>
        <taxon>Oceanobacillus</taxon>
    </lineage>
</organism>
<keyword evidence="4" id="KW-0472">Membrane</keyword>
<evidence type="ECO:0000313" key="5">
    <source>
        <dbReference type="EMBL" id="CDO02826.1"/>
    </source>
</evidence>
<evidence type="ECO:0000256" key="4">
    <source>
        <dbReference type="ARBA" id="ARBA00023136"/>
    </source>
</evidence>
<sequence length="122" mass="14783">MPLIFSSLERIEVISNAMELRGFGKKKKRTWYHATAFLTGRLYYNQYRCGFINSITRFTKGECMYSVFAFYHYERVTYCLTLTKDFLGLSFIHFVFSMFHIFDMFNEKKRRFSYELEGYVLQ</sequence>
<evidence type="ECO:0000256" key="1">
    <source>
        <dbReference type="ARBA" id="ARBA00004141"/>
    </source>
</evidence>
<accession>W9AJH5</accession>
<dbReference type="Proteomes" id="UP000028863">
    <property type="component" value="Unassembled WGS sequence"/>
</dbReference>
<keyword evidence="2" id="KW-0812">Transmembrane</keyword>
<evidence type="ECO:0000256" key="3">
    <source>
        <dbReference type="ARBA" id="ARBA00022989"/>
    </source>
</evidence>
<keyword evidence="3" id="KW-1133">Transmembrane helix</keyword>
<dbReference type="EMBL" id="CCAX010000001">
    <property type="protein sequence ID" value="CDO02826.1"/>
    <property type="molecule type" value="Genomic_DNA"/>
</dbReference>